<dbReference type="InterPro" id="IPR000748">
    <property type="entry name" value="PsdUridine_synth_RsuA/RluB/E/F"/>
</dbReference>
<dbReference type="Gene3D" id="3.30.70.1560">
    <property type="entry name" value="Alpha-L RNA-binding motif"/>
    <property type="match status" value="1"/>
</dbReference>
<evidence type="ECO:0000256" key="5">
    <source>
        <dbReference type="RuleBase" id="RU003887"/>
    </source>
</evidence>
<dbReference type="InterPro" id="IPR042092">
    <property type="entry name" value="PsdUridine_s_RsuA/RluB/E/F_cat"/>
</dbReference>
<dbReference type="PROSITE" id="PS50889">
    <property type="entry name" value="S4"/>
    <property type="match status" value="1"/>
</dbReference>
<dbReference type="InterPro" id="IPR050343">
    <property type="entry name" value="RsuA_PseudoU_synthase"/>
</dbReference>
<organism evidence="7">
    <name type="scientific">uncultured Desulfobacterium sp</name>
    <dbReference type="NCBI Taxonomy" id="201089"/>
    <lineage>
        <taxon>Bacteria</taxon>
        <taxon>Pseudomonadati</taxon>
        <taxon>Thermodesulfobacteriota</taxon>
        <taxon>Desulfobacteria</taxon>
        <taxon>Desulfobacterales</taxon>
        <taxon>Desulfobacteriaceae</taxon>
        <taxon>Desulfobacterium</taxon>
        <taxon>environmental samples</taxon>
    </lineage>
</organism>
<dbReference type="InterPro" id="IPR006145">
    <property type="entry name" value="PsdUridine_synth_RsuA/RluA"/>
</dbReference>
<reference evidence="7" key="1">
    <citation type="journal article" date="2011" name="Environ. Microbiol.">
        <title>Genomic insights into the metabolic potential of the polycyclic aromatic hydrocarbon degrading sulfate-reducing Deltaproteobacterium N47.</title>
        <authorList>
            <person name="Bergmann F."/>
            <person name="Selesi D."/>
            <person name="Weinmaier T."/>
            <person name="Tischler P."/>
            <person name="Rattei T."/>
            <person name="Meckenstock R.U."/>
        </authorList>
    </citation>
    <scope>NUCLEOTIDE SEQUENCE</scope>
</reference>
<dbReference type="InterPro" id="IPR036986">
    <property type="entry name" value="S4_RNA-bd_sf"/>
</dbReference>
<dbReference type="GO" id="GO:0003723">
    <property type="term" value="F:RNA binding"/>
    <property type="evidence" value="ECO:0007669"/>
    <property type="project" value="UniProtKB-KW"/>
</dbReference>
<feature type="domain" description="RNA-binding S4" evidence="6">
    <location>
        <begin position="5"/>
        <end position="66"/>
    </location>
</feature>
<accession>E1YF10</accession>
<dbReference type="SUPFAM" id="SSF55174">
    <property type="entry name" value="Alpha-L RNA-binding motif"/>
    <property type="match status" value="1"/>
</dbReference>
<evidence type="ECO:0000256" key="1">
    <source>
        <dbReference type="ARBA" id="ARBA00008348"/>
    </source>
</evidence>
<dbReference type="PANTHER" id="PTHR47683">
    <property type="entry name" value="PSEUDOURIDINE SYNTHASE FAMILY PROTEIN-RELATED"/>
    <property type="match status" value="1"/>
</dbReference>
<dbReference type="GO" id="GO:0000455">
    <property type="term" value="P:enzyme-directed rRNA pseudouridine synthesis"/>
    <property type="evidence" value="ECO:0007669"/>
    <property type="project" value="UniProtKB-ARBA"/>
</dbReference>
<dbReference type="InterPro" id="IPR002942">
    <property type="entry name" value="S4_RNA-bd"/>
</dbReference>
<evidence type="ECO:0000313" key="7">
    <source>
        <dbReference type="EMBL" id="CBX29154.1"/>
    </source>
</evidence>
<dbReference type="EC" id="5.4.99.-" evidence="5"/>
<dbReference type="GO" id="GO:0005829">
    <property type="term" value="C:cytosol"/>
    <property type="evidence" value="ECO:0007669"/>
    <property type="project" value="UniProtKB-ARBA"/>
</dbReference>
<dbReference type="CDD" id="cd00165">
    <property type="entry name" value="S4"/>
    <property type="match status" value="1"/>
</dbReference>
<evidence type="ECO:0000256" key="4">
    <source>
        <dbReference type="PROSITE-ProRule" id="PRU00182"/>
    </source>
</evidence>
<sequence>MIIGMRLQKYLSAAGFCSRRKGEKFILSGLVKVNGVVISELGTKVDPAKDVVEVDGNKIEAKDDLIYIALNKPKGYITTCSRQRDRIVLDLVNIPQRIYPVGRLDKDSTGLLLLTNDGRLHNVLSHPSFDHEKEYEVSLKWPIADEALDKMKEGFFLMGSKTRPAEISRISPEKFHITLKEGRNRQIRRMVDKVGNRVLELKRIRISDVKLGNLKEGAWRYLTDKEKKALLKNIK</sequence>
<dbReference type="Gene3D" id="3.30.70.580">
    <property type="entry name" value="Pseudouridine synthase I, catalytic domain, N-terminal subdomain"/>
    <property type="match status" value="1"/>
</dbReference>
<dbReference type="SUPFAM" id="SSF55120">
    <property type="entry name" value="Pseudouridine synthase"/>
    <property type="match status" value="1"/>
</dbReference>
<comment type="similarity">
    <text evidence="1 5">Belongs to the pseudouridine synthase RsuA family.</text>
</comment>
<name>E1YF10_9BACT</name>
<dbReference type="Gene3D" id="3.10.290.10">
    <property type="entry name" value="RNA-binding S4 domain"/>
    <property type="match status" value="1"/>
</dbReference>
<keyword evidence="3 5" id="KW-0413">Isomerase</keyword>
<keyword evidence="2 4" id="KW-0694">RNA-binding</keyword>
<dbReference type="InterPro" id="IPR020103">
    <property type="entry name" value="PsdUridine_synth_cat_dom_sf"/>
</dbReference>
<dbReference type="InterPro" id="IPR018496">
    <property type="entry name" value="PsdUridine_synth_RsuA/RluB_CS"/>
</dbReference>
<protein>
    <recommendedName>
        <fullName evidence="5">Pseudouridine synthase</fullName>
        <ecNumber evidence="5">5.4.99.-</ecNumber>
    </recommendedName>
</protein>
<evidence type="ECO:0000256" key="3">
    <source>
        <dbReference type="ARBA" id="ARBA00023235"/>
    </source>
</evidence>
<dbReference type="FunFam" id="3.10.290.10:FF:000003">
    <property type="entry name" value="Pseudouridine synthase"/>
    <property type="match status" value="1"/>
</dbReference>
<dbReference type="EMBL" id="FR695872">
    <property type="protein sequence ID" value="CBX29154.1"/>
    <property type="molecule type" value="Genomic_DNA"/>
</dbReference>
<dbReference type="PANTHER" id="PTHR47683:SF2">
    <property type="entry name" value="RNA-BINDING S4 DOMAIN-CONTAINING PROTEIN"/>
    <property type="match status" value="1"/>
</dbReference>
<dbReference type="NCBIfam" id="TIGR00093">
    <property type="entry name" value="pseudouridine synthase"/>
    <property type="match status" value="1"/>
</dbReference>
<dbReference type="Pfam" id="PF01479">
    <property type="entry name" value="S4"/>
    <property type="match status" value="1"/>
</dbReference>
<dbReference type="PROSITE" id="PS01149">
    <property type="entry name" value="PSI_RSU"/>
    <property type="match status" value="1"/>
</dbReference>
<dbReference type="GO" id="GO:0120159">
    <property type="term" value="F:rRNA pseudouridine synthase activity"/>
    <property type="evidence" value="ECO:0007669"/>
    <property type="project" value="UniProtKB-ARBA"/>
</dbReference>
<dbReference type="Pfam" id="PF00849">
    <property type="entry name" value="PseudoU_synth_2"/>
    <property type="match status" value="1"/>
</dbReference>
<evidence type="ECO:0000256" key="2">
    <source>
        <dbReference type="ARBA" id="ARBA00022884"/>
    </source>
</evidence>
<proteinExistence type="inferred from homology"/>
<dbReference type="InterPro" id="IPR020094">
    <property type="entry name" value="TruA/RsuA/RluB/E/F_N"/>
</dbReference>
<gene>
    <name evidence="7" type="ORF">N47_J01350</name>
</gene>
<evidence type="ECO:0000259" key="6">
    <source>
        <dbReference type="SMART" id="SM00363"/>
    </source>
</evidence>
<dbReference type="FunFam" id="3.30.70.1560:FF:000001">
    <property type="entry name" value="Pseudouridine synthase"/>
    <property type="match status" value="1"/>
</dbReference>
<dbReference type="SMART" id="SM00363">
    <property type="entry name" value="S4"/>
    <property type="match status" value="1"/>
</dbReference>
<dbReference type="AlphaFoldDB" id="E1YF10"/>